<dbReference type="AlphaFoldDB" id="A0A9C7PW17"/>
<name>A0A9C7PW17_9RHOD</name>
<comment type="caution">
    <text evidence="1">The sequence shown here is derived from an EMBL/GenBank/DDBJ whole genome shotgun (WGS) entry which is preliminary data.</text>
</comment>
<keyword evidence="2" id="KW-1185">Reference proteome</keyword>
<proteinExistence type="predicted"/>
<dbReference type="EMBL" id="BQMJ01000024">
    <property type="protein sequence ID" value="GJQ11429.1"/>
    <property type="molecule type" value="Genomic_DNA"/>
</dbReference>
<reference evidence="1" key="1">
    <citation type="journal article" date="2022" name="Proc. Natl. Acad. Sci. U.S.A.">
        <title>Life cycle and functional genomics of the unicellular red alga Galdieria for elucidating algal and plant evolution and industrial use.</title>
        <authorList>
            <person name="Hirooka S."/>
            <person name="Itabashi T."/>
            <person name="Ichinose T.M."/>
            <person name="Onuma R."/>
            <person name="Fujiwara T."/>
            <person name="Yamashita S."/>
            <person name="Jong L.W."/>
            <person name="Tomita R."/>
            <person name="Iwane A.H."/>
            <person name="Miyagishima S.Y."/>
        </authorList>
    </citation>
    <scope>NUCLEOTIDE SEQUENCE</scope>
    <source>
        <strain evidence="1">NBRC 102759</strain>
    </source>
</reference>
<gene>
    <name evidence="1" type="ORF">GpartN1_g3220.t1</name>
</gene>
<protein>
    <submittedName>
        <fullName evidence="1">Uncharacterized protein</fullName>
    </submittedName>
</protein>
<reference evidence="1" key="2">
    <citation type="submission" date="2022-01" db="EMBL/GenBank/DDBJ databases">
        <authorList>
            <person name="Hirooka S."/>
            <person name="Miyagishima S.Y."/>
        </authorList>
    </citation>
    <scope>NUCLEOTIDE SEQUENCE</scope>
    <source>
        <strain evidence="1">NBRC 102759</strain>
    </source>
</reference>
<sequence>MNQETYQKLKQRVTYFLKLLKTIKSKRITRWSVEDLRNAVKWAKLIEKQLETVPAQVVDEILEQEDSGLDSLVFRNSRKLLWESLLENPAVAQQLLDSMFSVSEELEETEDSFLEVLAEHVSNSCVYETCYWTMQRELSTRPWFYLLSFVDQLCLNTSSHVEYHSLFGNSAPPDTAICFHSVNGFYQSLAYGEAIVVQEQQYFHKHGNLLLEQRWKEMAKDESFLYLFLSILLVIHEKRSEKENCNFVSETDHVNFYSLLEQQMQVYVSSIFSHVDWLGQNPILCTRVAEYYPWFARVLIPYLLDYLESTLRQCNSKDSPLEFSQLALGVQRAADMLQLVITKRSLFSMVVNRFRSFMMAIPNMQNVLKKCVDLDPSQCDFMISSHSSIGQQHESVD</sequence>
<dbReference type="Proteomes" id="UP001061958">
    <property type="component" value="Unassembled WGS sequence"/>
</dbReference>
<organism evidence="1 2">
    <name type="scientific">Galdieria partita</name>
    <dbReference type="NCBI Taxonomy" id="83374"/>
    <lineage>
        <taxon>Eukaryota</taxon>
        <taxon>Rhodophyta</taxon>
        <taxon>Bangiophyceae</taxon>
        <taxon>Galdieriales</taxon>
        <taxon>Galdieriaceae</taxon>
        <taxon>Galdieria</taxon>
    </lineage>
</organism>
<accession>A0A9C7PW17</accession>
<evidence type="ECO:0000313" key="1">
    <source>
        <dbReference type="EMBL" id="GJQ11429.1"/>
    </source>
</evidence>
<evidence type="ECO:0000313" key="2">
    <source>
        <dbReference type="Proteomes" id="UP001061958"/>
    </source>
</evidence>
<dbReference type="OrthoDB" id="10349886at2759"/>